<accession>A0A383DQM5</accession>
<gene>
    <name evidence="1" type="ORF">METZ01_LOCUS499417</name>
</gene>
<dbReference type="AlphaFoldDB" id="A0A383DQM5"/>
<dbReference type="Gene3D" id="3.40.630.30">
    <property type="match status" value="1"/>
</dbReference>
<evidence type="ECO:0008006" key="2">
    <source>
        <dbReference type="Google" id="ProtNLM"/>
    </source>
</evidence>
<dbReference type="EMBL" id="UINC01219198">
    <property type="protein sequence ID" value="SVE46563.1"/>
    <property type="molecule type" value="Genomic_DNA"/>
</dbReference>
<name>A0A383DQM5_9ZZZZ</name>
<organism evidence="1">
    <name type="scientific">marine metagenome</name>
    <dbReference type="NCBI Taxonomy" id="408172"/>
    <lineage>
        <taxon>unclassified sequences</taxon>
        <taxon>metagenomes</taxon>
        <taxon>ecological metagenomes</taxon>
    </lineage>
</organism>
<dbReference type="InterPro" id="IPR016181">
    <property type="entry name" value="Acyl_CoA_acyltransferase"/>
</dbReference>
<protein>
    <recommendedName>
        <fullName evidence="2">N-acetyltransferase domain-containing protein</fullName>
    </recommendedName>
</protein>
<dbReference type="SUPFAM" id="SSF55729">
    <property type="entry name" value="Acyl-CoA N-acyltransferases (Nat)"/>
    <property type="match status" value="1"/>
</dbReference>
<feature type="non-terminal residue" evidence="1">
    <location>
        <position position="1"/>
    </location>
</feature>
<evidence type="ECO:0000313" key="1">
    <source>
        <dbReference type="EMBL" id="SVE46563.1"/>
    </source>
</evidence>
<sequence>IIPSNCTVFLEVNRSNFIAIKIYTDLNFIKIDERKNYYKNAEDALVMRYSK</sequence>
<reference evidence="1" key="1">
    <citation type="submission" date="2018-05" db="EMBL/GenBank/DDBJ databases">
        <authorList>
            <person name="Lanie J.A."/>
            <person name="Ng W.-L."/>
            <person name="Kazmierczak K.M."/>
            <person name="Andrzejewski T.M."/>
            <person name="Davidsen T.M."/>
            <person name="Wayne K.J."/>
            <person name="Tettelin H."/>
            <person name="Glass J.I."/>
            <person name="Rusch D."/>
            <person name="Podicherti R."/>
            <person name="Tsui H.-C.T."/>
            <person name="Winkler M.E."/>
        </authorList>
    </citation>
    <scope>NUCLEOTIDE SEQUENCE</scope>
</reference>
<proteinExistence type="predicted"/>